<dbReference type="RefSeq" id="WP_006015269.1">
    <property type="nucleotide sequence ID" value="NZ_AUAV01000023.1"/>
</dbReference>
<dbReference type="Proteomes" id="UP000006251">
    <property type="component" value="Unassembled WGS sequence"/>
</dbReference>
<protein>
    <submittedName>
        <fullName evidence="2">Uncharacterized protein</fullName>
    </submittedName>
</protein>
<evidence type="ECO:0000313" key="2">
    <source>
        <dbReference type="EMBL" id="GAC30707.1"/>
    </source>
</evidence>
<dbReference type="AlphaFoldDB" id="K6ZK28"/>
<organism evidence="2 3">
    <name type="scientific">Brumicola pallidula DSM 14239 = ACAM 615</name>
    <dbReference type="NCBI Taxonomy" id="1121922"/>
    <lineage>
        <taxon>Bacteria</taxon>
        <taxon>Pseudomonadati</taxon>
        <taxon>Pseudomonadota</taxon>
        <taxon>Gammaproteobacteria</taxon>
        <taxon>Alteromonadales</taxon>
        <taxon>Alteromonadaceae</taxon>
        <taxon>Brumicola</taxon>
    </lineage>
</organism>
<keyword evidence="1" id="KW-0732">Signal</keyword>
<dbReference type="PROSITE" id="PS00430">
    <property type="entry name" value="TONB_DEPENDENT_REC_1"/>
    <property type="match status" value="1"/>
</dbReference>
<dbReference type="EMBL" id="BAEQ01000066">
    <property type="protein sequence ID" value="GAC30707.1"/>
    <property type="molecule type" value="Genomic_DNA"/>
</dbReference>
<dbReference type="OrthoDB" id="6402650at2"/>
<evidence type="ECO:0000256" key="1">
    <source>
        <dbReference type="SAM" id="SignalP"/>
    </source>
</evidence>
<reference evidence="3" key="1">
    <citation type="journal article" date="2014" name="Environ. Microbiol.">
        <title>Comparative genomics of the marine bacterial genus Glaciecola reveals the high degree of genomic diversity and genomic characteristic for cold adaptation.</title>
        <authorList>
            <person name="Qin Q.L."/>
            <person name="Xie B.B."/>
            <person name="Yu Y."/>
            <person name="Shu Y.L."/>
            <person name="Rong J.C."/>
            <person name="Zhang Y.J."/>
            <person name="Zhao D.L."/>
            <person name="Chen X.L."/>
            <person name="Zhang X.Y."/>
            <person name="Chen B."/>
            <person name="Zhou B.C."/>
            <person name="Zhang Y.Z."/>
        </authorList>
    </citation>
    <scope>NUCLEOTIDE SEQUENCE [LARGE SCALE GENOMIC DNA]</scope>
    <source>
        <strain evidence="3">ACAM 615</strain>
    </source>
</reference>
<feature type="chain" id="PRO_5003898372" evidence="1">
    <location>
        <begin position="29"/>
        <end position="160"/>
    </location>
</feature>
<keyword evidence="3" id="KW-1185">Reference proteome</keyword>
<name>K6ZK28_9ALTE</name>
<comment type="caution">
    <text evidence="2">The sequence shown here is derived from an EMBL/GenBank/DDBJ whole genome shotgun (WGS) entry which is preliminary data.</text>
</comment>
<gene>
    <name evidence="2" type="ORF">GPAL_3867</name>
</gene>
<dbReference type="InterPro" id="IPR010916">
    <property type="entry name" value="TonB_box_CS"/>
</dbReference>
<dbReference type="STRING" id="1121922.GCA_000428905_03578"/>
<sequence>MNKLFKATPMKKLLLASSILAISSTAIAANTSPLLDTAVTDTLTVTAKYVTPLALGLDTSTINFGDVFTDSVIDVETVLATINGEAGETFTYTIASDGDNVTLSDAGSTLDFADTTEQTLSFDVGLNTTDMTDADTSEIVTFTVKYNAIADTTSDKAAAV</sequence>
<accession>K6ZK28</accession>
<proteinExistence type="predicted"/>
<feature type="signal peptide" evidence="1">
    <location>
        <begin position="1"/>
        <end position="28"/>
    </location>
</feature>
<evidence type="ECO:0000313" key="3">
    <source>
        <dbReference type="Proteomes" id="UP000006251"/>
    </source>
</evidence>